<evidence type="ECO:0000256" key="5">
    <source>
        <dbReference type="ARBA" id="ARBA00023274"/>
    </source>
</evidence>
<name>A0A0C9RUG2_9CONI</name>
<evidence type="ECO:0000256" key="3">
    <source>
        <dbReference type="ARBA" id="ARBA00022884"/>
    </source>
</evidence>
<keyword evidence="5 6" id="KW-0687">Ribonucleoprotein</keyword>
<evidence type="ECO:0000256" key="6">
    <source>
        <dbReference type="RuleBase" id="RU000659"/>
    </source>
</evidence>
<dbReference type="GO" id="GO:0003735">
    <property type="term" value="F:structural constituent of ribosome"/>
    <property type="evidence" value="ECO:0007669"/>
    <property type="project" value="InterPro"/>
</dbReference>
<evidence type="ECO:0000256" key="4">
    <source>
        <dbReference type="ARBA" id="ARBA00022980"/>
    </source>
</evidence>
<feature type="region of interest" description="Disordered" evidence="7">
    <location>
        <begin position="98"/>
        <end position="129"/>
    </location>
</feature>
<keyword evidence="3" id="KW-0694">RNA-binding</keyword>
<reference evidence="8" key="1">
    <citation type="submission" date="2015-02" db="EMBL/GenBank/DDBJ databases">
        <title>A transcriptome of Wollemia nobilis - a relic of Gondwana.</title>
        <authorList>
            <person name="Chia J.Y."/>
            <person name="Leong Y.S."/>
            <person name="Abdul Karim S."/>
            <person name="Wan Azmi N."/>
            <person name="Hercus R."/>
            <person name="Croft L."/>
        </authorList>
    </citation>
    <scope>NUCLEOTIDE SEQUENCE</scope>
    <source>
        <strain evidence="8">MaeBrown</strain>
        <tissue evidence="8">Leaf</tissue>
    </source>
</reference>
<dbReference type="Pfam" id="PF00687">
    <property type="entry name" value="Ribosomal_L1"/>
    <property type="match status" value="1"/>
</dbReference>
<dbReference type="GO" id="GO:0019843">
    <property type="term" value="F:rRNA binding"/>
    <property type="evidence" value="ECO:0007669"/>
    <property type="project" value="UniProtKB-KW"/>
</dbReference>
<keyword evidence="4 6" id="KW-0689">Ribosomal protein</keyword>
<evidence type="ECO:0000313" key="8">
    <source>
        <dbReference type="EMBL" id="JAG87434.1"/>
    </source>
</evidence>
<dbReference type="HAMAP" id="MF_01318_B">
    <property type="entry name" value="Ribosomal_uL1_B"/>
    <property type="match status" value="1"/>
</dbReference>
<organism evidence="8">
    <name type="scientific">Wollemia nobilis</name>
    <dbReference type="NCBI Taxonomy" id="56998"/>
    <lineage>
        <taxon>Eukaryota</taxon>
        <taxon>Viridiplantae</taxon>
        <taxon>Streptophyta</taxon>
        <taxon>Embryophyta</taxon>
        <taxon>Tracheophyta</taxon>
        <taxon>Spermatophyta</taxon>
        <taxon>Pinopsida</taxon>
        <taxon>Pinidae</taxon>
        <taxon>Conifers II</taxon>
        <taxon>Araucariales</taxon>
        <taxon>Araucariaceae</taxon>
        <taxon>Wollemia</taxon>
    </lineage>
</organism>
<keyword evidence="2" id="KW-0699">rRNA-binding</keyword>
<dbReference type="InterPro" id="IPR005878">
    <property type="entry name" value="Ribosom_uL1_bac-type"/>
</dbReference>
<dbReference type="InterPro" id="IPR023673">
    <property type="entry name" value="Ribosomal_uL1_CS"/>
</dbReference>
<dbReference type="NCBIfam" id="TIGR01169">
    <property type="entry name" value="rplA_bact"/>
    <property type="match status" value="1"/>
</dbReference>
<dbReference type="InterPro" id="IPR016095">
    <property type="entry name" value="Ribosomal_uL1_3-a/b-sand"/>
</dbReference>
<dbReference type="PROSITE" id="PS01199">
    <property type="entry name" value="RIBOSOMAL_L1"/>
    <property type="match status" value="1"/>
</dbReference>
<dbReference type="Gene3D" id="3.40.50.790">
    <property type="match status" value="1"/>
</dbReference>
<dbReference type="PANTHER" id="PTHR36427">
    <property type="entry name" value="54S RIBOSOMAL PROTEIN L1, MITOCHONDRIAL"/>
    <property type="match status" value="1"/>
</dbReference>
<evidence type="ECO:0000256" key="1">
    <source>
        <dbReference type="ARBA" id="ARBA00010531"/>
    </source>
</evidence>
<comment type="similarity">
    <text evidence="1 6">Belongs to the universal ribosomal protein uL1 family.</text>
</comment>
<dbReference type="PANTHER" id="PTHR36427:SF3">
    <property type="entry name" value="LARGE RIBOSOMAL SUBUNIT PROTEIN UL1M"/>
    <property type="match status" value="1"/>
</dbReference>
<dbReference type="FunFam" id="3.40.50.790:FF:000001">
    <property type="entry name" value="50S ribosomal protein L1"/>
    <property type="match status" value="1"/>
</dbReference>
<accession>A0A0C9RUG2</accession>
<dbReference type="GO" id="GO:0006412">
    <property type="term" value="P:translation"/>
    <property type="evidence" value="ECO:0007669"/>
    <property type="project" value="InterPro"/>
</dbReference>
<dbReference type="InterPro" id="IPR023674">
    <property type="entry name" value="Ribosomal_uL1-like"/>
</dbReference>
<dbReference type="InterPro" id="IPR028364">
    <property type="entry name" value="Ribosomal_uL1/biogenesis"/>
</dbReference>
<dbReference type="AlphaFoldDB" id="A0A0C9RUG2"/>
<dbReference type="EMBL" id="GCHU01012455">
    <property type="protein sequence ID" value="JAG87434.1"/>
    <property type="molecule type" value="Transcribed_RNA"/>
</dbReference>
<dbReference type="SUPFAM" id="SSF56808">
    <property type="entry name" value="Ribosomal protein L1"/>
    <property type="match status" value="1"/>
</dbReference>
<proteinExistence type="inferred from homology"/>
<evidence type="ECO:0000256" key="7">
    <source>
        <dbReference type="SAM" id="MobiDB-lite"/>
    </source>
</evidence>
<dbReference type="Gene3D" id="3.30.190.20">
    <property type="match status" value="1"/>
</dbReference>
<evidence type="ECO:0000256" key="2">
    <source>
        <dbReference type="ARBA" id="ARBA00022730"/>
    </source>
</evidence>
<dbReference type="GO" id="GO:0015934">
    <property type="term" value="C:large ribosomal subunit"/>
    <property type="evidence" value="ECO:0007669"/>
    <property type="project" value="InterPro"/>
</dbReference>
<protein>
    <recommendedName>
        <fullName evidence="6">Ribosomal protein</fullName>
    </recommendedName>
</protein>
<dbReference type="CDD" id="cd00403">
    <property type="entry name" value="Ribosomal_L1"/>
    <property type="match status" value="1"/>
</dbReference>
<sequence>MTTLAAITAVVDVAAVGGSFANLGISPKTSSLSPSSSIILKSNRADKHLGAIGGLVRCGKIVFFPRRIQRTWGGVTHVVAGRTRVNAVAGFAGSLVQDEEATDEEKQVGEGGETPSGKPKSGKAALPLKSDRRRSKRFLEIQKLRVKKQEYDPITGISLMKQTSCSKFVETTEAHFRLNIDPKYNDQQLRATVILPKGTGQSVRIAVLAQGERVLEAESAGADIVGGEDLIEKIKGGFMEFDKLIASPDMMPKVAPLGRLLGPRGLMPNPKAGTVTTDIPQAISEFKKGKVEYRADKTGIVHIPFGKTDFPDEDLLTNLIAAVQSVDANKPSGAKGVYWKTAYICSTMGPSIRLDVKQLRDFKLPSL</sequence>